<evidence type="ECO:0000313" key="15">
    <source>
        <dbReference type="Proteomes" id="UP001140817"/>
    </source>
</evidence>
<dbReference type="InterPro" id="IPR014729">
    <property type="entry name" value="Rossmann-like_a/b/a_fold"/>
</dbReference>
<dbReference type="InterPro" id="IPR009080">
    <property type="entry name" value="tRNAsynth_Ia_anticodon-bd"/>
</dbReference>
<dbReference type="PRINTS" id="PR01038">
    <property type="entry name" value="TRNASYNTHARG"/>
</dbReference>
<keyword evidence="8 10" id="KW-0030">Aminoacyl-tRNA synthetase</keyword>
<dbReference type="HAMAP" id="MF_00123">
    <property type="entry name" value="Arg_tRNA_synth"/>
    <property type="match status" value="1"/>
</dbReference>
<evidence type="ECO:0000313" key="14">
    <source>
        <dbReference type="EMBL" id="MCR1821208.1"/>
    </source>
</evidence>
<dbReference type="InterPro" id="IPR005148">
    <property type="entry name" value="Arg-tRNA-synth_N"/>
</dbReference>
<keyword evidence="6 10" id="KW-0067">ATP-binding</keyword>
<evidence type="ECO:0000259" key="12">
    <source>
        <dbReference type="SMART" id="SM00836"/>
    </source>
</evidence>
<evidence type="ECO:0000256" key="3">
    <source>
        <dbReference type="ARBA" id="ARBA00022490"/>
    </source>
</evidence>
<dbReference type="InterPro" id="IPR008909">
    <property type="entry name" value="DALR_anticod-bd"/>
</dbReference>
<dbReference type="Pfam" id="PF05746">
    <property type="entry name" value="DALR_1"/>
    <property type="match status" value="1"/>
</dbReference>
<feature type="domain" description="DALR anticodon binding" evidence="12">
    <location>
        <begin position="451"/>
        <end position="566"/>
    </location>
</feature>
<dbReference type="FunFam" id="1.10.730.10:FF:000008">
    <property type="entry name" value="Arginine--tRNA ligase"/>
    <property type="match status" value="1"/>
</dbReference>
<dbReference type="SMART" id="SM01016">
    <property type="entry name" value="Arg_tRNA_synt_N"/>
    <property type="match status" value="1"/>
</dbReference>
<dbReference type="Proteomes" id="UP001140817">
    <property type="component" value="Unassembled WGS sequence"/>
</dbReference>
<feature type="short sequence motif" description="'HIGH' region" evidence="10">
    <location>
        <begin position="123"/>
        <end position="133"/>
    </location>
</feature>
<dbReference type="InterPro" id="IPR036695">
    <property type="entry name" value="Arg-tRNA-synth_N_sf"/>
</dbReference>
<keyword evidence="4 10" id="KW-0436">Ligase</keyword>
<dbReference type="Gene3D" id="3.30.1360.70">
    <property type="entry name" value="Arginyl tRNA synthetase N-terminal domain"/>
    <property type="match status" value="1"/>
</dbReference>
<evidence type="ECO:0000256" key="2">
    <source>
        <dbReference type="ARBA" id="ARBA00005594"/>
    </source>
</evidence>
<dbReference type="SUPFAM" id="SSF47323">
    <property type="entry name" value="Anticodon-binding domain of a subclass of class I aminoacyl-tRNA synthetases"/>
    <property type="match status" value="1"/>
</dbReference>
<comment type="subunit">
    <text evidence="10">Monomer.</text>
</comment>
<feature type="domain" description="Arginyl tRNA synthetase N-terminal" evidence="13">
    <location>
        <begin position="2"/>
        <end position="85"/>
    </location>
</feature>
<dbReference type="RefSeq" id="WP_074429465.1">
    <property type="nucleotide sequence ID" value="NZ_JANKBY010000002.1"/>
</dbReference>
<dbReference type="EMBL" id="JANKBY010000002">
    <property type="protein sequence ID" value="MCR1821208.1"/>
    <property type="molecule type" value="Genomic_DNA"/>
</dbReference>
<evidence type="ECO:0000256" key="7">
    <source>
        <dbReference type="ARBA" id="ARBA00022917"/>
    </source>
</evidence>
<dbReference type="Pfam" id="PF00750">
    <property type="entry name" value="tRNA-synt_1d"/>
    <property type="match status" value="1"/>
</dbReference>
<dbReference type="GO" id="GO:0005524">
    <property type="term" value="F:ATP binding"/>
    <property type="evidence" value="ECO:0007669"/>
    <property type="project" value="UniProtKB-UniRule"/>
</dbReference>
<organism evidence="14 15">
    <name type="scientific">Terrisporobacter muris</name>
    <dbReference type="NCBI Taxonomy" id="2963284"/>
    <lineage>
        <taxon>Bacteria</taxon>
        <taxon>Bacillati</taxon>
        <taxon>Bacillota</taxon>
        <taxon>Clostridia</taxon>
        <taxon>Peptostreptococcales</taxon>
        <taxon>Peptostreptococcaceae</taxon>
        <taxon>Terrisporobacter</taxon>
    </lineage>
</organism>
<evidence type="ECO:0000256" key="5">
    <source>
        <dbReference type="ARBA" id="ARBA00022741"/>
    </source>
</evidence>
<accession>A0A9X2M6Q2</accession>
<keyword evidence="3 10" id="KW-0963">Cytoplasm</keyword>
<evidence type="ECO:0000256" key="9">
    <source>
        <dbReference type="ARBA" id="ARBA00049339"/>
    </source>
</evidence>
<comment type="similarity">
    <text evidence="2 10 11">Belongs to the class-I aminoacyl-tRNA synthetase family.</text>
</comment>
<dbReference type="Gene3D" id="3.40.50.620">
    <property type="entry name" value="HUPs"/>
    <property type="match status" value="1"/>
</dbReference>
<evidence type="ECO:0000256" key="8">
    <source>
        <dbReference type="ARBA" id="ARBA00023146"/>
    </source>
</evidence>
<evidence type="ECO:0000259" key="13">
    <source>
        <dbReference type="SMART" id="SM01016"/>
    </source>
</evidence>
<dbReference type="InterPro" id="IPR001412">
    <property type="entry name" value="aa-tRNA-synth_I_CS"/>
</dbReference>
<keyword evidence="15" id="KW-1185">Reference proteome</keyword>
<keyword evidence="7 10" id="KW-0648">Protein biosynthesis</keyword>
<dbReference type="GO" id="GO:0005737">
    <property type="term" value="C:cytoplasm"/>
    <property type="evidence" value="ECO:0007669"/>
    <property type="project" value="UniProtKB-SubCell"/>
</dbReference>
<evidence type="ECO:0000256" key="4">
    <source>
        <dbReference type="ARBA" id="ARBA00022598"/>
    </source>
</evidence>
<comment type="caution">
    <text evidence="14">The sequence shown here is derived from an EMBL/GenBank/DDBJ whole genome shotgun (WGS) entry which is preliminary data.</text>
</comment>
<name>A0A9X2M6Q2_9FIRM</name>
<evidence type="ECO:0000256" key="10">
    <source>
        <dbReference type="HAMAP-Rule" id="MF_00123"/>
    </source>
</evidence>
<comment type="subcellular location">
    <subcellularLocation>
        <location evidence="1 10">Cytoplasm</location>
    </subcellularLocation>
</comment>
<comment type="catalytic activity">
    <reaction evidence="9 10">
        <text>tRNA(Arg) + L-arginine + ATP = L-arginyl-tRNA(Arg) + AMP + diphosphate</text>
        <dbReference type="Rhea" id="RHEA:20301"/>
        <dbReference type="Rhea" id="RHEA-COMP:9658"/>
        <dbReference type="Rhea" id="RHEA-COMP:9673"/>
        <dbReference type="ChEBI" id="CHEBI:30616"/>
        <dbReference type="ChEBI" id="CHEBI:32682"/>
        <dbReference type="ChEBI" id="CHEBI:33019"/>
        <dbReference type="ChEBI" id="CHEBI:78442"/>
        <dbReference type="ChEBI" id="CHEBI:78513"/>
        <dbReference type="ChEBI" id="CHEBI:456215"/>
        <dbReference type="EC" id="6.1.1.19"/>
    </reaction>
</comment>
<protein>
    <recommendedName>
        <fullName evidence="10">Arginine--tRNA ligase</fullName>
        <ecNumber evidence="10">6.1.1.19</ecNumber>
    </recommendedName>
    <alternativeName>
        <fullName evidence="10">Arginyl-tRNA synthetase</fullName>
        <shortName evidence="10">ArgRS</shortName>
    </alternativeName>
</protein>
<dbReference type="CDD" id="cd00671">
    <property type="entry name" value="ArgRS_core"/>
    <property type="match status" value="1"/>
</dbReference>
<dbReference type="PANTHER" id="PTHR11956">
    <property type="entry name" value="ARGINYL-TRNA SYNTHETASE"/>
    <property type="match status" value="1"/>
</dbReference>
<dbReference type="FunFam" id="3.40.50.620:FF:000116">
    <property type="entry name" value="Arginine--tRNA ligase"/>
    <property type="match status" value="1"/>
</dbReference>
<dbReference type="SUPFAM" id="SSF52374">
    <property type="entry name" value="Nucleotidylyl transferase"/>
    <property type="match status" value="1"/>
</dbReference>
<gene>
    <name evidence="10 14" type="primary">argS</name>
    <name evidence="14" type="ORF">NSA58_00275</name>
</gene>
<dbReference type="PROSITE" id="PS00178">
    <property type="entry name" value="AA_TRNA_LIGASE_I"/>
    <property type="match status" value="1"/>
</dbReference>
<dbReference type="SUPFAM" id="SSF55190">
    <property type="entry name" value="Arginyl-tRNA synthetase (ArgRS), N-terminal 'additional' domain"/>
    <property type="match status" value="1"/>
</dbReference>
<evidence type="ECO:0000256" key="1">
    <source>
        <dbReference type="ARBA" id="ARBA00004496"/>
    </source>
</evidence>
<keyword evidence="5 10" id="KW-0547">Nucleotide-binding</keyword>
<sequence length="566" mass="64184">MQDFKIAIANCLKEKIEDLTLEEIVALIEVPPNKEMGDYAFPCFKLAKVFRKAPNMIAADLAETIEAKGEISKVMPLGGYVNFFVNKSQLAESVIKDVLTKKENYGHSDLGQDKSVVIDFSSPNIAKPFHIGHIRTTVIGNALYKIYDSQGYNVIRVNHLGDYGTQFGKLIVAFKLWGNKEAVEANPIPELLKLYIQFHDEAEKKPEMEDEARAWFTKLENGDEEAKSLWQWFRDESLKEFARVYDLLDIEFDSYAGESFYSDKMDTVIEQIKEKGLLKQSQGTNIVDLEEYNMPPALITKNDGSTLYMTRDLAAAIYRKNTYDFEKCIYVVGSQQALHFQQLFKVLELMGFEWSKDLVHTPFGMVALEEGTMSTRKGRVVFLEDVLKQAIEKTKETVLSKNPDAKNVDEISKQVGVGAVVFQELSNSRIKDYTFSWERTLSFEGETGPYVQYTHARCCAVLRKANEEVTADINYELLSGGDAAEVLKVIGSFNKAIVSAMRRNEPHIVTRFVLDLAQSFNKFYHDNPIIVEDSEIRKARLALVAVTRQTLENGLAILGMHAPERM</sequence>
<dbReference type="InterPro" id="IPR001278">
    <property type="entry name" value="Arg-tRNA-ligase"/>
</dbReference>
<dbReference type="SMART" id="SM00836">
    <property type="entry name" value="DALR_1"/>
    <property type="match status" value="1"/>
</dbReference>
<evidence type="ECO:0000256" key="6">
    <source>
        <dbReference type="ARBA" id="ARBA00022840"/>
    </source>
</evidence>
<dbReference type="Pfam" id="PF03485">
    <property type="entry name" value="Arg_tRNA_synt_N"/>
    <property type="match status" value="1"/>
</dbReference>
<dbReference type="GO" id="GO:0004814">
    <property type="term" value="F:arginine-tRNA ligase activity"/>
    <property type="evidence" value="ECO:0007669"/>
    <property type="project" value="UniProtKB-UniRule"/>
</dbReference>
<reference evidence="14" key="1">
    <citation type="submission" date="2022-07" db="EMBL/GenBank/DDBJ databases">
        <title>Enhanced cultured diversity of the mouse gut microbiota enables custom-made synthetic communities.</title>
        <authorList>
            <person name="Afrizal A."/>
        </authorList>
    </citation>
    <scope>NUCLEOTIDE SEQUENCE</scope>
    <source>
        <strain evidence="14">DSM 29186</strain>
    </source>
</reference>
<dbReference type="NCBIfam" id="TIGR00456">
    <property type="entry name" value="argS"/>
    <property type="match status" value="1"/>
</dbReference>
<dbReference type="GO" id="GO:0006420">
    <property type="term" value="P:arginyl-tRNA aminoacylation"/>
    <property type="evidence" value="ECO:0007669"/>
    <property type="project" value="UniProtKB-UniRule"/>
</dbReference>
<dbReference type="AlphaFoldDB" id="A0A9X2M6Q2"/>
<proteinExistence type="inferred from homology"/>
<dbReference type="CDD" id="cd07956">
    <property type="entry name" value="Anticodon_Ia_Arg"/>
    <property type="match status" value="1"/>
</dbReference>
<evidence type="ECO:0000256" key="11">
    <source>
        <dbReference type="RuleBase" id="RU363038"/>
    </source>
</evidence>
<dbReference type="PANTHER" id="PTHR11956:SF5">
    <property type="entry name" value="ARGININE--TRNA LIGASE, CYTOPLASMIC"/>
    <property type="match status" value="1"/>
</dbReference>
<dbReference type="Gene3D" id="1.10.730.10">
    <property type="entry name" value="Isoleucyl-tRNA Synthetase, Domain 1"/>
    <property type="match status" value="1"/>
</dbReference>
<dbReference type="InterPro" id="IPR035684">
    <property type="entry name" value="ArgRS_core"/>
</dbReference>
<dbReference type="EC" id="6.1.1.19" evidence="10"/>